<proteinExistence type="predicted"/>
<evidence type="ECO:0008006" key="4">
    <source>
        <dbReference type="Google" id="ProtNLM"/>
    </source>
</evidence>
<accession>A0AAV4HLT1</accession>
<keyword evidence="1" id="KW-1133">Transmembrane helix</keyword>
<evidence type="ECO:0000256" key="1">
    <source>
        <dbReference type="SAM" id="Phobius"/>
    </source>
</evidence>
<gene>
    <name evidence="2" type="ORF">ElyMa_002748700</name>
</gene>
<keyword evidence="1" id="KW-0812">Transmembrane</keyword>
<reference evidence="2 3" key="1">
    <citation type="journal article" date="2021" name="Elife">
        <title>Chloroplast acquisition without the gene transfer in kleptoplastic sea slugs, Plakobranchus ocellatus.</title>
        <authorList>
            <person name="Maeda T."/>
            <person name="Takahashi S."/>
            <person name="Yoshida T."/>
            <person name="Shimamura S."/>
            <person name="Takaki Y."/>
            <person name="Nagai Y."/>
            <person name="Toyoda A."/>
            <person name="Suzuki Y."/>
            <person name="Arimoto A."/>
            <person name="Ishii H."/>
            <person name="Satoh N."/>
            <person name="Nishiyama T."/>
            <person name="Hasebe M."/>
            <person name="Maruyama T."/>
            <person name="Minagawa J."/>
            <person name="Obokata J."/>
            <person name="Shigenobu S."/>
        </authorList>
    </citation>
    <scope>NUCLEOTIDE SEQUENCE [LARGE SCALE GENOMIC DNA]</scope>
</reference>
<protein>
    <recommendedName>
        <fullName evidence="4">Cation-transporting P-type ATPase N-terminal domain-containing protein</fullName>
    </recommendedName>
</protein>
<keyword evidence="3" id="KW-1185">Reference proteome</keyword>
<comment type="caution">
    <text evidence="2">The sequence shown here is derived from an EMBL/GenBank/DDBJ whole genome shotgun (WGS) entry which is preliminary data.</text>
</comment>
<organism evidence="2 3">
    <name type="scientific">Elysia marginata</name>
    <dbReference type="NCBI Taxonomy" id="1093978"/>
    <lineage>
        <taxon>Eukaryota</taxon>
        <taxon>Metazoa</taxon>
        <taxon>Spiralia</taxon>
        <taxon>Lophotrochozoa</taxon>
        <taxon>Mollusca</taxon>
        <taxon>Gastropoda</taxon>
        <taxon>Heterobranchia</taxon>
        <taxon>Euthyneura</taxon>
        <taxon>Panpulmonata</taxon>
        <taxon>Sacoglossa</taxon>
        <taxon>Placobranchoidea</taxon>
        <taxon>Plakobranchidae</taxon>
        <taxon>Elysia</taxon>
    </lineage>
</organism>
<feature type="transmembrane region" description="Helical" evidence="1">
    <location>
        <begin position="29"/>
        <end position="49"/>
    </location>
</feature>
<evidence type="ECO:0000313" key="2">
    <source>
        <dbReference type="EMBL" id="GFR97575.1"/>
    </source>
</evidence>
<keyword evidence="1" id="KW-0472">Membrane</keyword>
<evidence type="ECO:0000313" key="3">
    <source>
        <dbReference type="Proteomes" id="UP000762676"/>
    </source>
</evidence>
<sequence>MDRIIDQSGLAKCRQELLAIINPFRPWDALLVVCSILVVCLLLESLYCARQLVAVCPRLTATYVFPSDPLLELNISVRHTASIFRQNY</sequence>
<dbReference type="Proteomes" id="UP000762676">
    <property type="component" value="Unassembled WGS sequence"/>
</dbReference>
<dbReference type="AlphaFoldDB" id="A0AAV4HLT1"/>
<dbReference type="EMBL" id="BMAT01005639">
    <property type="protein sequence ID" value="GFR97575.1"/>
    <property type="molecule type" value="Genomic_DNA"/>
</dbReference>
<name>A0AAV4HLT1_9GAST</name>